<feature type="transmembrane region" description="Helical" evidence="1">
    <location>
        <begin position="140"/>
        <end position="157"/>
    </location>
</feature>
<organism evidence="2 3">
    <name type="scientific">Kibdelosporangium banguiense</name>
    <dbReference type="NCBI Taxonomy" id="1365924"/>
    <lineage>
        <taxon>Bacteria</taxon>
        <taxon>Bacillati</taxon>
        <taxon>Actinomycetota</taxon>
        <taxon>Actinomycetes</taxon>
        <taxon>Pseudonocardiales</taxon>
        <taxon>Pseudonocardiaceae</taxon>
        <taxon>Kibdelosporangium</taxon>
    </lineage>
</organism>
<proteinExistence type="predicted"/>
<evidence type="ECO:0000313" key="3">
    <source>
        <dbReference type="Proteomes" id="UP001519332"/>
    </source>
</evidence>
<dbReference type="EMBL" id="JAGINW010000001">
    <property type="protein sequence ID" value="MBP2320668.1"/>
    <property type="molecule type" value="Genomic_DNA"/>
</dbReference>
<evidence type="ECO:0000256" key="1">
    <source>
        <dbReference type="SAM" id="Phobius"/>
    </source>
</evidence>
<comment type="caution">
    <text evidence="2">The sequence shown here is derived from an EMBL/GenBank/DDBJ whole genome shotgun (WGS) entry which is preliminary data.</text>
</comment>
<feature type="transmembrane region" description="Helical" evidence="1">
    <location>
        <begin position="163"/>
        <end position="181"/>
    </location>
</feature>
<dbReference type="RefSeq" id="WP_209635084.1">
    <property type="nucleotide sequence ID" value="NZ_JAGINW010000001.1"/>
</dbReference>
<feature type="transmembrane region" description="Helical" evidence="1">
    <location>
        <begin position="329"/>
        <end position="352"/>
    </location>
</feature>
<feature type="transmembrane region" description="Helical" evidence="1">
    <location>
        <begin position="188"/>
        <end position="206"/>
    </location>
</feature>
<sequence length="438" mass="47192">MTEPVDELANRVAPMVGTAVDELQVAAVLESQGFTDQAARDDYGLPDVFALAGAVFRKLPREIGQPRAETRIRTIRELSHGPLYVLPSPVYPAVYEWLGGTTMVHGLVFATAIGWWWSMGMSLVAYRLSGHGLDHAAGRSLRFSGGIGLAAVTAGAFLIDPRLWMFCLAQVGFQVASCVLVTYRREAWVAILMIPACAGGVADLLFNVMPLALYGGALSIVLMLAASWYVTGQAKPDARKAPRMPALLRLAAPSVAYSALCAGFMLNTDAQFVTANLDLGIAVAPLVLGMGAVEWRAHRYSEQAFDLLTSSRSVTAFRRDTWWLLVRELATCLVIVGCLGILLLGALGQFGLLTTRGALLVDAHVLLGGVFFLGFVLMRYEGMNSLLVILSVVLIANVVVNQYAPGNEVTVFLTGCTVLLVGFLLVLRVTAGQVRRYR</sequence>
<keyword evidence="3" id="KW-1185">Reference proteome</keyword>
<accession>A0ABS4T8E4</accession>
<feature type="transmembrane region" description="Helical" evidence="1">
    <location>
        <begin position="385"/>
        <end position="404"/>
    </location>
</feature>
<feature type="transmembrane region" description="Helical" evidence="1">
    <location>
        <begin position="246"/>
        <end position="266"/>
    </location>
</feature>
<reference evidence="2 3" key="1">
    <citation type="submission" date="2021-03" db="EMBL/GenBank/DDBJ databases">
        <title>Sequencing the genomes of 1000 actinobacteria strains.</title>
        <authorList>
            <person name="Klenk H.-P."/>
        </authorList>
    </citation>
    <scope>NUCLEOTIDE SEQUENCE [LARGE SCALE GENOMIC DNA]</scope>
    <source>
        <strain evidence="2 3">DSM 46670</strain>
    </source>
</reference>
<keyword evidence="1" id="KW-0472">Membrane</keyword>
<keyword evidence="1" id="KW-0812">Transmembrane</keyword>
<feature type="transmembrane region" description="Helical" evidence="1">
    <location>
        <begin position="410"/>
        <end position="431"/>
    </location>
</feature>
<feature type="transmembrane region" description="Helical" evidence="1">
    <location>
        <begin position="212"/>
        <end position="234"/>
    </location>
</feature>
<feature type="transmembrane region" description="Helical" evidence="1">
    <location>
        <begin position="272"/>
        <end position="293"/>
    </location>
</feature>
<name>A0ABS4T8E4_9PSEU</name>
<evidence type="ECO:0000313" key="2">
    <source>
        <dbReference type="EMBL" id="MBP2320668.1"/>
    </source>
</evidence>
<feature type="transmembrane region" description="Helical" evidence="1">
    <location>
        <begin position="358"/>
        <end position="378"/>
    </location>
</feature>
<gene>
    <name evidence="2" type="ORF">JOF56_001053</name>
</gene>
<feature type="transmembrane region" description="Helical" evidence="1">
    <location>
        <begin position="107"/>
        <end position="128"/>
    </location>
</feature>
<evidence type="ECO:0008006" key="4">
    <source>
        <dbReference type="Google" id="ProtNLM"/>
    </source>
</evidence>
<keyword evidence="1" id="KW-1133">Transmembrane helix</keyword>
<protein>
    <recommendedName>
        <fullName evidence="4">DUF2157 domain-containing protein</fullName>
    </recommendedName>
</protein>
<dbReference type="Proteomes" id="UP001519332">
    <property type="component" value="Unassembled WGS sequence"/>
</dbReference>